<dbReference type="Pfam" id="PF08281">
    <property type="entry name" value="Sigma70_r4_2"/>
    <property type="match status" value="1"/>
</dbReference>
<dbReference type="Gene3D" id="1.10.10.10">
    <property type="entry name" value="Winged helix-like DNA-binding domain superfamily/Winged helix DNA-binding domain"/>
    <property type="match status" value="1"/>
</dbReference>
<reference evidence="7" key="2">
    <citation type="submission" date="2021-04" db="EMBL/GenBank/DDBJ databases">
        <authorList>
            <person name="Gilroy R."/>
        </authorList>
    </citation>
    <scope>NUCLEOTIDE SEQUENCE</scope>
    <source>
        <strain evidence="7">23274</strain>
    </source>
</reference>
<dbReference type="GO" id="GO:0016987">
    <property type="term" value="F:sigma factor activity"/>
    <property type="evidence" value="ECO:0007669"/>
    <property type="project" value="UniProtKB-KW"/>
</dbReference>
<organism evidence="7 8">
    <name type="scientific">Candidatus Odoribacter faecigallinarum</name>
    <dbReference type="NCBI Taxonomy" id="2838706"/>
    <lineage>
        <taxon>Bacteria</taxon>
        <taxon>Pseudomonadati</taxon>
        <taxon>Bacteroidota</taxon>
        <taxon>Bacteroidia</taxon>
        <taxon>Bacteroidales</taxon>
        <taxon>Odoribacteraceae</taxon>
        <taxon>Odoribacter</taxon>
    </lineage>
</organism>
<dbReference type="GO" id="GO:0006352">
    <property type="term" value="P:DNA-templated transcription initiation"/>
    <property type="evidence" value="ECO:0007669"/>
    <property type="project" value="InterPro"/>
</dbReference>
<dbReference type="InterPro" id="IPR007627">
    <property type="entry name" value="RNA_pol_sigma70_r2"/>
</dbReference>
<feature type="domain" description="RNA polymerase sigma-70 region 2" evidence="5">
    <location>
        <begin position="22"/>
        <end position="89"/>
    </location>
</feature>
<protein>
    <submittedName>
        <fullName evidence="7">RNA polymerase sigma-70 factor</fullName>
    </submittedName>
</protein>
<dbReference type="SUPFAM" id="SSF88659">
    <property type="entry name" value="Sigma3 and sigma4 domains of RNA polymerase sigma factors"/>
    <property type="match status" value="1"/>
</dbReference>
<evidence type="ECO:0000313" key="7">
    <source>
        <dbReference type="EMBL" id="HIX04076.1"/>
    </source>
</evidence>
<evidence type="ECO:0000259" key="5">
    <source>
        <dbReference type="Pfam" id="PF04542"/>
    </source>
</evidence>
<dbReference type="Pfam" id="PF04542">
    <property type="entry name" value="Sigma70_r2"/>
    <property type="match status" value="1"/>
</dbReference>
<keyword evidence="4" id="KW-0804">Transcription</keyword>
<dbReference type="NCBIfam" id="TIGR02985">
    <property type="entry name" value="Sig70_bacteroi1"/>
    <property type="match status" value="1"/>
</dbReference>
<accession>A0A9D2AC60</accession>
<dbReference type="InterPro" id="IPR013249">
    <property type="entry name" value="RNA_pol_sigma70_r4_t2"/>
</dbReference>
<dbReference type="NCBIfam" id="TIGR02937">
    <property type="entry name" value="sigma70-ECF"/>
    <property type="match status" value="1"/>
</dbReference>
<keyword evidence="3" id="KW-0731">Sigma factor</keyword>
<dbReference type="InterPro" id="IPR013325">
    <property type="entry name" value="RNA_pol_sigma_r2"/>
</dbReference>
<dbReference type="InterPro" id="IPR036388">
    <property type="entry name" value="WH-like_DNA-bd_sf"/>
</dbReference>
<comment type="caution">
    <text evidence="7">The sequence shown here is derived from an EMBL/GenBank/DDBJ whole genome shotgun (WGS) entry which is preliminary data.</text>
</comment>
<evidence type="ECO:0000256" key="4">
    <source>
        <dbReference type="ARBA" id="ARBA00023163"/>
    </source>
</evidence>
<evidence type="ECO:0000256" key="2">
    <source>
        <dbReference type="ARBA" id="ARBA00023015"/>
    </source>
</evidence>
<dbReference type="Proteomes" id="UP000824202">
    <property type="component" value="Unassembled WGS sequence"/>
</dbReference>
<sequence length="200" mass="23729">MDQGKQFVKAIYDKKPEAWEQLYMRYYDSLCHYALKILKDAEQATDMVQETLIRLWEKPVLFDNESLLGLYLYRAVNNNCLQYIRNKNREDKRLQEWLFFTDTEEDAYASLNGMVMEEVYRKLNELIATMPPKRKEVILLSMKQMSNEEIADAMQITVHAVKKHKKEAYAYLRDELGGNLTLLFVLWTNPCHKSLVDRCL</sequence>
<evidence type="ECO:0000256" key="3">
    <source>
        <dbReference type="ARBA" id="ARBA00023082"/>
    </source>
</evidence>
<comment type="similarity">
    <text evidence="1">Belongs to the sigma-70 factor family. ECF subfamily.</text>
</comment>
<dbReference type="GO" id="GO:0003677">
    <property type="term" value="F:DNA binding"/>
    <property type="evidence" value="ECO:0007669"/>
    <property type="project" value="InterPro"/>
</dbReference>
<evidence type="ECO:0000256" key="1">
    <source>
        <dbReference type="ARBA" id="ARBA00010641"/>
    </source>
</evidence>
<dbReference type="InterPro" id="IPR014327">
    <property type="entry name" value="RNA_pol_sigma70_bacteroid"/>
</dbReference>
<dbReference type="EMBL" id="DXFT01000160">
    <property type="protein sequence ID" value="HIX04076.1"/>
    <property type="molecule type" value="Genomic_DNA"/>
</dbReference>
<dbReference type="SUPFAM" id="SSF88946">
    <property type="entry name" value="Sigma2 domain of RNA polymerase sigma factors"/>
    <property type="match status" value="1"/>
</dbReference>
<name>A0A9D2AC60_9BACT</name>
<dbReference type="Gene3D" id="1.10.1740.10">
    <property type="match status" value="1"/>
</dbReference>
<evidence type="ECO:0000313" key="8">
    <source>
        <dbReference type="Proteomes" id="UP000824202"/>
    </source>
</evidence>
<dbReference type="PANTHER" id="PTHR43133:SF46">
    <property type="entry name" value="RNA POLYMERASE SIGMA-70 FACTOR ECF SUBFAMILY"/>
    <property type="match status" value="1"/>
</dbReference>
<keyword evidence="2" id="KW-0805">Transcription regulation</keyword>
<reference evidence="7" key="1">
    <citation type="journal article" date="2021" name="PeerJ">
        <title>Extensive microbial diversity within the chicken gut microbiome revealed by metagenomics and culture.</title>
        <authorList>
            <person name="Gilroy R."/>
            <person name="Ravi A."/>
            <person name="Getino M."/>
            <person name="Pursley I."/>
            <person name="Horton D.L."/>
            <person name="Alikhan N.F."/>
            <person name="Baker D."/>
            <person name="Gharbi K."/>
            <person name="Hall N."/>
            <person name="Watson M."/>
            <person name="Adriaenssens E.M."/>
            <person name="Foster-Nyarko E."/>
            <person name="Jarju S."/>
            <person name="Secka A."/>
            <person name="Antonio M."/>
            <person name="Oren A."/>
            <person name="Chaudhuri R.R."/>
            <person name="La Ragione R."/>
            <person name="Hildebrand F."/>
            <person name="Pallen M.J."/>
        </authorList>
    </citation>
    <scope>NUCLEOTIDE SEQUENCE</scope>
    <source>
        <strain evidence="7">23274</strain>
    </source>
</reference>
<gene>
    <name evidence="7" type="ORF">H9863_08190</name>
</gene>
<dbReference type="PANTHER" id="PTHR43133">
    <property type="entry name" value="RNA POLYMERASE ECF-TYPE SIGMA FACTO"/>
    <property type="match status" value="1"/>
</dbReference>
<feature type="domain" description="RNA polymerase sigma factor 70 region 4 type 2" evidence="6">
    <location>
        <begin position="121"/>
        <end position="169"/>
    </location>
</feature>
<dbReference type="InterPro" id="IPR014284">
    <property type="entry name" value="RNA_pol_sigma-70_dom"/>
</dbReference>
<proteinExistence type="inferred from homology"/>
<dbReference type="AlphaFoldDB" id="A0A9D2AC60"/>
<dbReference type="InterPro" id="IPR039425">
    <property type="entry name" value="RNA_pol_sigma-70-like"/>
</dbReference>
<evidence type="ECO:0000259" key="6">
    <source>
        <dbReference type="Pfam" id="PF08281"/>
    </source>
</evidence>
<dbReference type="InterPro" id="IPR013324">
    <property type="entry name" value="RNA_pol_sigma_r3/r4-like"/>
</dbReference>